<dbReference type="InterPro" id="IPR005100">
    <property type="entry name" value="NGN-domain"/>
</dbReference>
<dbReference type="InterPro" id="IPR024945">
    <property type="entry name" value="Spt5_C_dom"/>
</dbReference>
<dbReference type="GO" id="GO:0032784">
    <property type="term" value="P:regulation of DNA-templated transcription elongation"/>
    <property type="evidence" value="ECO:0007669"/>
    <property type="project" value="InterPro"/>
</dbReference>
<feature type="region of interest" description="Disordered" evidence="13">
    <location>
        <begin position="348"/>
        <end position="379"/>
    </location>
</feature>
<feature type="domain" description="KOW" evidence="15">
    <location>
        <begin position="512"/>
        <end position="539"/>
    </location>
</feature>
<dbReference type="Pfam" id="PF23290">
    <property type="entry name" value="KOW5_SPT5"/>
    <property type="match status" value="1"/>
</dbReference>
<comment type="similarity">
    <text evidence="2">Belongs to the SPT5 family.</text>
</comment>
<dbReference type="CDD" id="cd06084">
    <property type="entry name" value="KOW_Spt5_4"/>
    <property type="match status" value="1"/>
</dbReference>
<evidence type="ECO:0000256" key="6">
    <source>
        <dbReference type="ARBA" id="ARBA00022553"/>
    </source>
</evidence>
<organism evidence="17 18">
    <name type="scientific">Acrobeloides nanus</name>
    <dbReference type="NCBI Taxonomy" id="290746"/>
    <lineage>
        <taxon>Eukaryota</taxon>
        <taxon>Metazoa</taxon>
        <taxon>Ecdysozoa</taxon>
        <taxon>Nematoda</taxon>
        <taxon>Chromadorea</taxon>
        <taxon>Rhabditida</taxon>
        <taxon>Tylenchina</taxon>
        <taxon>Cephalobomorpha</taxon>
        <taxon>Cephaloboidea</taxon>
        <taxon>Cephalobidae</taxon>
        <taxon>Acrobeloides</taxon>
    </lineage>
</organism>
<feature type="compositionally biased region" description="Acidic residues" evidence="13">
    <location>
        <begin position="70"/>
        <end position="92"/>
    </location>
</feature>
<dbReference type="InterPro" id="IPR041977">
    <property type="entry name" value="KOW_Spt5_4"/>
</dbReference>
<feature type="domain" description="KOW" evidence="15">
    <location>
        <begin position="634"/>
        <end position="668"/>
    </location>
</feature>
<evidence type="ECO:0000259" key="14">
    <source>
        <dbReference type="SMART" id="SM00738"/>
    </source>
</evidence>
<dbReference type="CDD" id="cd06083">
    <property type="entry name" value="KOW_Spt5_3"/>
    <property type="match status" value="1"/>
</dbReference>
<dbReference type="GO" id="GO:0032044">
    <property type="term" value="C:DSIF complex"/>
    <property type="evidence" value="ECO:0007669"/>
    <property type="project" value="TreeGrafter"/>
</dbReference>
<dbReference type="InterPro" id="IPR022581">
    <property type="entry name" value="Spt5_N"/>
</dbReference>
<evidence type="ECO:0000256" key="2">
    <source>
        <dbReference type="ARBA" id="ARBA00006956"/>
    </source>
</evidence>
<dbReference type="Pfam" id="PF23037">
    <property type="entry name" value="KOWx_SPT5"/>
    <property type="match status" value="1"/>
</dbReference>
<feature type="compositionally biased region" description="Polar residues" evidence="13">
    <location>
        <begin position="1128"/>
        <end position="1137"/>
    </location>
</feature>
<evidence type="ECO:0000313" key="17">
    <source>
        <dbReference type="Proteomes" id="UP000887540"/>
    </source>
</evidence>
<feature type="compositionally biased region" description="Basic and acidic residues" evidence="13">
    <location>
        <begin position="1472"/>
        <end position="1487"/>
    </location>
</feature>
<evidence type="ECO:0000259" key="16">
    <source>
        <dbReference type="SMART" id="SM01104"/>
    </source>
</evidence>
<feature type="domain" description="KOW" evidence="15">
    <location>
        <begin position="302"/>
        <end position="329"/>
    </location>
</feature>
<dbReference type="InterPro" id="IPR014722">
    <property type="entry name" value="Rib_uL2_dom2"/>
</dbReference>
<dbReference type="InterPro" id="IPR041975">
    <property type="entry name" value="KOW_Spt5_2"/>
</dbReference>
<dbReference type="SUPFAM" id="SSF50104">
    <property type="entry name" value="Translation proteins SH3-like domain"/>
    <property type="match status" value="1"/>
</dbReference>
<dbReference type="PANTHER" id="PTHR11125:SF7">
    <property type="entry name" value="TRANSCRIPTION ELONGATION FACTOR SPT5"/>
    <property type="match status" value="1"/>
</dbReference>
<evidence type="ECO:0000256" key="7">
    <source>
        <dbReference type="ARBA" id="ARBA00022737"/>
    </source>
</evidence>
<dbReference type="InterPro" id="IPR036735">
    <property type="entry name" value="NGN_dom_sf"/>
</dbReference>
<dbReference type="InterPro" id="IPR039659">
    <property type="entry name" value="SPT5"/>
</dbReference>
<evidence type="ECO:0000256" key="13">
    <source>
        <dbReference type="SAM" id="MobiDB-lite"/>
    </source>
</evidence>
<feature type="domain" description="KOW" evidence="15">
    <location>
        <begin position="762"/>
        <end position="789"/>
    </location>
</feature>
<dbReference type="SMART" id="SM00739">
    <property type="entry name" value="KOW"/>
    <property type="match status" value="5"/>
</dbReference>
<feature type="compositionally biased region" description="Basic residues" evidence="13">
    <location>
        <begin position="96"/>
        <end position="106"/>
    </location>
</feature>
<dbReference type="CDD" id="cd06081">
    <property type="entry name" value="KOW_Spt5_1"/>
    <property type="match status" value="1"/>
</dbReference>
<feature type="region of interest" description="Disordered" evidence="13">
    <location>
        <begin position="1403"/>
        <end position="1487"/>
    </location>
</feature>
<dbReference type="FunFam" id="3.30.70.940:FF:000005">
    <property type="entry name" value="Transcription elongation factor SPT5"/>
    <property type="match status" value="1"/>
</dbReference>
<dbReference type="PANTHER" id="PTHR11125">
    <property type="entry name" value="SUPPRESSOR OF TY 5"/>
    <property type="match status" value="1"/>
</dbReference>
<keyword evidence="17" id="KW-1185">Reference proteome</keyword>
<name>A0A914DAB1_9BILA</name>
<dbReference type="InterPro" id="IPR039385">
    <property type="entry name" value="NGN_Euk"/>
</dbReference>
<keyword evidence="6" id="KW-0597">Phosphoprotein</keyword>
<evidence type="ECO:0000256" key="12">
    <source>
        <dbReference type="ARBA" id="ARBA00029645"/>
    </source>
</evidence>
<evidence type="ECO:0000256" key="9">
    <source>
        <dbReference type="ARBA" id="ARBA00023159"/>
    </source>
</evidence>
<dbReference type="InterPro" id="IPR041973">
    <property type="entry name" value="KOW_Spt5_1"/>
</dbReference>
<evidence type="ECO:0000256" key="4">
    <source>
        <dbReference type="ARBA" id="ARBA00021370"/>
    </source>
</evidence>
<dbReference type="Pfam" id="PF03439">
    <property type="entry name" value="Spt5-NGN"/>
    <property type="match status" value="1"/>
</dbReference>
<feature type="compositionally biased region" description="Acidic residues" evidence="13">
    <location>
        <begin position="113"/>
        <end position="134"/>
    </location>
</feature>
<reference evidence="18" key="1">
    <citation type="submission" date="2022-11" db="UniProtKB">
        <authorList>
            <consortium name="WormBaseParasite"/>
        </authorList>
    </citation>
    <scope>IDENTIFICATION</scope>
</reference>
<feature type="compositionally biased region" description="Polar residues" evidence="13">
    <location>
        <begin position="1420"/>
        <end position="1430"/>
    </location>
</feature>
<feature type="region of interest" description="Disordered" evidence="13">
    <location>
        <begin position="1"/>
        <end position="134"/>
    </location>
</feature>
<dbReference type="Proteomes" id="UP000887540">
    <property type="component" value="Unplaced"/>
</dbReference>
<feature type="compositionally biased region" description="Acidic residues" evidence="13">
    <location>
        <begin position="1"/>
        <end position="23"/>
    </location>
</feature>
<dbReference type="CDD" id="cd06085">
    <property type="entry name" value="KOW_Spt5_5"/>
    <property type="match status" value="1"/>
</dbReference>
<dbReference type="InterPro" id="IPR041976">
    <property type="entry name" value="KOW_Spt5_3"/>
</dbReference>
<keyword evidence="11" id="KW-0539">Nucleus</keyword>
<keyword evidence="10" id="KW-0804">Transcription</keyword>
<dbReference type="Pfam" id="PF23284">
    <property type="entry name" value="KOW2_Spt5"/>
    <property type="match status" value="1"/>
</dbReference>
<dbReference type="Pfam" id="PF23042">
    <property type="entry name" value="KOW1_SPT5"/>
    <property type="match status" value="1"/>
</dbReference>
<keyword evidence="7" id="KW-0677">Repeat</keyword>
<feature type="domain" description="Spt5 C-terminal" evidence="16">
    <location>
        <begin position="838"/>
        <end position="941"/>
    </location>
</feature>
<sequence>MSSDSDDSFVSGDEVEAPNESEQDNSNHVVEETNIYASNPTAALRVTAEDVDSDGEERPKKKGRKRRIIEEEEEDKDDENDDEEMDSEEEEERSGQKKQKRQRRRGTGRDFILDDVEVDDDDEDDDAYDYDDVDLGIDPHEREEAEKYLKEQEKSRQKRNKFAEMTEEEMAEYFEQRHAATAVPAREGHDDTLDDTIAQNGLVPTTKDPNLWVVKVRMGEEKTLAMLLMRKYFTYMNQDEPLQIKSVIVKEGLKGKLYIEAYKQAHVSKAIEGINAINQFQIQMVPIAEMVDTLKVVKNIPTLKAGAYVRLTKTLFKGDLARIDSIDVASNRVVLVLVPRIDYTKMRGGMRDKESESQNKSKRIPPESESQNKSKRIPPGRLFDIDKIKKIGGEVTQDGDFYVFEGNRYRRGFLYKSFNLNAIMTDGVKPSLTELERFQETVDDLKKELETATIRDRTHNFAPGDNIEVTEGELVNLRGKVLSVDGEKVVIRPDHEDLKDLLTLSAFEIRKYFRTGDHVKVINGKYEGDTGLIVRVEDNLVILISDITNDELKVLPRDVQLCAEVASGVDSIGQYQYHDLVQLDSQTVGVIVRLQKENVEILNMHGKVVSIHPKAILSKKNSKYAKAIDSQNNTIQVGDLVTIVDGPHANKRDTDDSKKGEIKHIFKTWVFVHSRKHMETGGIFVCKTKQVALVGARPMDHNTADEFDLLRSPRHTGTGGSTPARSAIESNIGARSVMGTQTPGPGSREFGAMPQNRIRRDASIIGKSVRIQKGPLKGYYGIVKDATETTAKVELHTNCQTINVDRSRIYIVDAKVPGGAITQPYGPTRTPIPDSRFGRTPMYGSQTPAYGMQTPTHDSFGGRTPHYGAMTPAYDGSRTPVHSSAWDPTVSNTPAHTSFGDYDEPVPSNMTPRTPGYGVDTYHQTGGETGMYSDYTSAQSPFVDRFNDANSMASRTPQKITSLTEQEIKSGSWCKPDLFVQARRTCPNEEIIGQEGIVRALQKGSARIYYMDMDDNDQKVPFEYLLPVKPQQDDRMLSDSTGYGGSSTNSSFYSTCVVIPTPSSTSSGFFQRAPNLRSLKKYPPSQSYSNDSHYFDGGYVSQSQHYYNYTDSSSSSSSELTDDERPQRNSSNYNSETELGRFHSVISNDSAGSYFHSISTEDDTITTHAPTNPTAVFEGVRFRSCPGRQFFHAKPVMISASSPLPPRPSCTPWKRDAITDNYRTTVELEYDDAPRRNSIQRKRSMIISIRSSTSHEKSLMRDMSEWDEPYIRQIEIDPDIHVHDHAGMHCKIDPDIHIHDHVWMRRKSINGGHHLSTIEQEAKGSSDSWQINKSVQPLVHELVVPTTSLPPPKPPRSETAIVRLRKAATFRHERPVINHSTFARPNENNLRIIKRLSMNVSSPKSIHFDEEEDRAKSLRHSTISHPSSWTPKPILKRSTRYENRRPDPSDALFGPVEHIYERIDSDSTTTSDEERSSLKNEPDLRPELPCRPFARPFVLFPPDMTFQPRSFHAYHRRYSILKMPSFTNSTS</sequence>
<dbReference type="InterPro" id="IPR041978">
    <property type="entry name" value="KOW_Spt5_5"/>
</dbReference>
<dbReference type="InterPro" id="IPR006645">
    <property type="entry name" value="NGN-like_dom"/>
</dbReference>
<evidence type="ECO:0000256" key="3">
    <source>
        <dbReference type="ARBA" id="ARBA00020181"/>
    </source>
</evidence>
<dbReference type="Gene3D" id="3.30.70.940">
    <property type="entry name" value="NusG, N-terminal domain"/>
    <property type="match status" value="1"/>
</dbReference>
<feature type="domain" description="NusG-like N-terminal" evidence="14">
    <location>
        <begin position="208"/>
        <end position="297"/>
    </location>
</feature>
<evidence type="ECO:0000259" key="15">
    <source>
        <dbReference type="SMART" id="SM00739"/>
    </source>
</evidence>
<evidence type="ECO:0000256" key="10">
    <source>
        <dbReference type="ARBA" id="ARBA00023163"/>
    </source>
</evidence>
<dbReference type="Pfam" id="PF00467">
    <property type="entry name" value="KOW"/>
    <property type="match status" value="1"/>
</dbReference>
<dbReference type="Pfam" id="PF23288">
    <property type="entry name" value="KOW6_SPT5"/>
    <property type="match status" value="1"/>
</dbReference>
<dbReference type="SMART" id="SM01104">
    <property type="entry name" value="CTD"/>
    <property type="match status" value="1"/>
</dbReference>
<dbReference type="WBParaSite" id="ACRNAN_scaffold2061.g29484.t1">
    <property type="protein sequence ID" value="ACRNAN_scaffold2061.g29484.t1"/>
    <property type="gene ID" value="ACRNAN_scaffold2061.g29484"/>
</dbReference>
<dbReference type="CDD" id="cd09888">
    <property type="entry name" value="NGN_Euk"/>
    <property type="match status" value="1"/>
</dbReference>
<dbReference type="SMART" id="SM00738">
    <property type="entry name" value="NGN"/>
    <property type="match status" value="1"/>
</dbReference>
<dbReference type="GO" id="GO:0006357">
    <property type="term" value="P:regulation of transcription by RNA polymerase II"/>
    <property type="evidence" value="ECO:0007669"/>
    <property type="project" value="InterPro"/>
</dbReference>
<dbReference type="Gene3D" id="2.30.30.30">
    <property type="match status" value="3"/>
</dbReference>
<proteinExistence type="inferred from homology"/>
<dbReference type="FunFam" id="2.30.30.30:FF:000013">
    <property type="entry name" value="Transcription elongation factor SPT5"/>
    <property type="match status" value="1"/>
</dbReference>
<keyword evidence="8" id="KW-0805">Transcription regulation</keyword>
<feature type="compositionally biased region" description="Basic and acidic residues" evidence="13">
    <location>
        <begin position="1439"/>
        <end position="1448"/>
    </location>
</feature>
<dbReference type="FunFam" id="2.30.30.30:FF:000016">
    <property type="entry name" value="Transcription elongation factor SPT5"/>
    <property type="match status" value="1"/>
</dbReference>
<protein>
    <recommendedName>
        <fullName evidence="3">Transcription elongation factor SPT5</fullName>
    </recommendedName>
    <alternativeName>
        <fullName evidence="12">DRB sensitivity-inducing factor large subunit</fullName>
    </alternativeName>
    <alternativeName>
        <fullName evidence="4">Transcription elongation factor spt5</fullName>
    </alternativeName>
</protein>
<evidence type="ECO:0000256" key="1">
    <source>
        <dbReference type="ARBA" id="ARBA00004123"/>
    </source>
</evidence>
<keyword evidence="9" id="KW-0010">Activator</keyword>
<feature type="domain" description="KOW" evidence="15">
    <location>
        <begin position="460"/>
        <end position="487"/>
    </location>
</feature>
<comment type="subcellular location">
    <subcellularLocation>
        <location evidence="1">Nucleus</location>
    </subcellularLocation>
</comment>
<evidence type="ECO:0000256" key="8">
    <source>
        <dbReference type="ARBA" id="ARBA00023015"/>
    </source>
</evidence>
<dbReference type="CDD" id="cd06082">
    <property type="entry name" value="KOW_Spt5_2"/>
    <property type="match status" value="1"/>
</dbReference>
<dbReference type="InterPro" id="IPR041980">
    <property type="entry name" value="KOW_Spt5_6_metazoa"/>
</dbReference>
<dbReference type="GO" id="GO:0003729">
    <property type="term" value="F:mRNA binding"/>
    <property type="evidence" value="ECO:0007669"/>
    <property type="project" value="TreeGrafter"/>
</dbReference>
<feature type="region of interest" description="Disordered" evidence="13">
    <location>
        <begin position="1108"/>
        <end position="1137"/>
    </location>
</feature>
<dbReference type="GO" id="GO:0006368">
    <property type="term" value="P:transcription elongation by RNA polymerase II"/>
    <property type="evidence" value="ECO:0007669"/>
    <property type="project" value="TreeGrafter"/>
</dbReference>
<keyword evidence="5" id="KW-0678">Repressor</keyword>
<dbReference type="Pfam" id="PF11942">
    <property type="entry name" value="Spt5_N"/>
    <property type="match status" value="1"/>
</dbReference>
<evidence type="ECO:0000256" key="5">
    <source>
        <dbReference type="ARBA" id="ARBA00022491"/>
    </source>
</evidence>
<dbReference type="InterPro" id="IPR005824">
    <property type="entry name" value="KOW"/>
</dbReference>
<dbReference type="Pfam" id="PF12815">
    <property type="entry name" value="CTD"/>
    <property type="match status" value="1"/>
</dbReference>
<evidence type="ECO:0000256" key="11">
    <source>
        <dbReference type="ARBA" id="ARBA00023242"/>
    </source>
</evidence>
<accession>A0A914DAB1</accession>
<dbReference type="Pfam" id="PF23291">
    <property type="entry name" value="KOW4_SPT5"/>
    <property type="match status" value="1"/>
</dbReference>
<dbReference type="InterPro" id="IPR008991">
    <property type="entry name" value="Translation_prot_SH3-like_sf"/>
</dbReference>
<evidence type="ECO:0000313" key="18">
    <source>
        <dbReference type="WBParaSite" id="ACRNAN_scaffold2061.g29484.t1"/>
    </source>
</evidence>
<feature type="compositionally biased region" description="Basic and acidic residues" evidence="13">
    <location>
        <begin position="348"/>
        <end position="372"/>
    </location>
</feature>
<dbReference type="InterPro" id="IPR057936">
    <property type="entry name" value="KOWx_Spt5"/>
</dbReference>